<evidence type="ECO:0000313" key="1">
    <source>
        <dbReference type="EMBL" id="PJF18735.1"/>
    </source>
</evidence>
<comment type="caution">
    <text evidence="1">The sequence shown here is derived from an EMBL/GenBank/DDBJ whole genome shotgun (WGS) entry which is preliminary data.</text>
</comment>
<dbReference type="AlphaFoldDB" id="A0A2H9TLV6"/>
<dbReference type="Proteomes" id="UP000240830">
    <property type="component" value="Unassembled WGS sequence"/>
</dbReference>
<keyword evidence="2" id="KW-1185">Reference proteome</keyword>
<evidence type="ECO:0000313" key="2">
    <source>
        <dbReference type="Proteomes" id="UP000240830"/>
    </source>
</evidence>
<name>A0A2H9TLV6_9FUNG</name>
<dbReference type="EMBL" id="MTSL01000105">
    <property type="protein sequence ID" value="PJF18735.1"/>
    <property type="molecule type" value="Genomic_DNA"/>
</dbReference>
<organism evidence="1 2">
    <name type="scientific">Paramicrosporidium saccamoebae</name>
    <dbReference type="NCBI Taxonomy" id="1246581"/>
    <lineage>
        <taxon>Eukaryota</taxon>
        <taxon>Fungi</taxon>
        <taxon>Fungi incertae sedis</taxon>
        <taxon>Cryptomycota</taxon>
        <taxon>Cryptomycota incertae sedis</taxon>
        <taxon>Paramicrosporidium</taxon>
    </lineage>
</organism>
<gene>
    <name evidence="1" type="ORF">PSACC_01473</name>
</gene>
<protein>
    <submittedName>
        <fullName evidence="1">Uncharacterized protein</fullName>
    </submittedName>
</protein>
<proteinExistence type="predicted"/>
<reference evidence="1 2" key="1">
    <citation type="submission" date="2016-10" db="EMBL/GenBank/DDBJ databases">
        <title>The genome of Paramicrosporidium saccamoebae is the missing link in understanding Cryptomycota and Microsporidia evolution.</title>
        <authorList>
            <person name="Quandt C.A."/>
            <person name="Beaudet D."/>
            <person name="Corsaro D."/>
            <person name="Michel R."/>
            <person name="Corradi N."/>
            <person name="James T."/>
        </authorList>
    </citation>
    <scope>NUCLEOTIDE SEQUENCE [LARGE SCALE GENOMIC DNA]</scope>
    <source>
        <strain evidence="1 2">KSL3</strain>
    </source>
</reference>
<accession>A0A2H9TLV6</accession>
<sequence length="512" mass="57183">MFDELLDAGTYDMYFEGPARVVGGDPRRDKKYRSFMVQNAEFSVPRELKLNVPFKFCVSLANHVPKETLNSLVLLKFHRVGNAGDVGSTGMRQRACEDKYLPYFFSTLEALENDESLKSILGQSLAKYEGDSFFIAAYAFVKGEKPLKKEDFDICDPGVVGDAILLGKSDPFTLTKATEYEAKTVNINVPIEDNVPATAVQQILSPTSETVYAPGDTVFIKLAKPISSPDAQFLRERFPQLEPIERYVDQIVQVLMFDVRDRKTVRQFTGQFPSQNRDLLRFTIPHNQNPGNYVIHVSNGKTEESVESFCAILTVCNGIVVAPTPSKTWELQEPELIKFDTRIAAKNFTAFKIRLFVDMAAFIGAVSCRNNLPGSLEASNELSINFADIPKKDIEGNTVSLKVLVDGIPDQLLGRRHFFFTVTGVHTDGYEVPISLSDNFGIYCDQDPEYCRSVINLQAEVFIEARLFDDPTQTTGGKMSRPLDLCSNMIPISTAVRSLLPGTLHFVSPKMK</sequence>